<name>A0A8D2MJK3_ZONAL</name>
<dbReference type="Proteomes" id="UP000694413">
    <property type="component" value="Unassembled WGS sequence"/>
</dbReference>
<reference evidence="1" key="2">
    <citation type="submission" date="2025-09" db="UniProtKB">
        <authorList>
            <consortium name="Ensembl"/>
        </authorList>
    </citation>
    <scope>IDENTIFICATION</scope>
</reference>
<reference evidence="1" key="1">
    <citation type="submission" date="2025-08" db="UniProtKB">
        <authorList>
            <consortium name="Ensembl"/>
        </authorList>
    </citation>
    <scope>IDENTIFICATION</scope>
</reference>
<keyword evidence="2" id="KW-1185">Reference proteome</keyword>
<evidence type="ECO:0000313" key="1">
    <source>
        <dbReference type="Ensembl" id="ENSZALP00000007660.1"/>
    </source>
</evidence>
<sequence length="71" mass="7925">PWPSFCLSGAAAKINGKNRKAAKLIKEMGMNAEPSFACLTKYPYGFPNASCTIKQFPLPLIHLSFSFMKWK</sequence>
<accession>A0A8D2MJK3</accession>
<evidence type="ECO:0000313" key="2">
    <source>
        <dbReference type="Proteomes" id="UP000694413"/>
    </source>
</evidence>
<protein>
    <submittedName>
        <fullName evidence="1">Uncharacterized protein</fullName>
    </submittedName>
</protein>
<dbReference type="Ensembl" id="ENSZALT00000010922.1">
    <property type="protein sequence ID" value="ENSZALP00000007660.1"/>
    <property type="gene ID" value="ENSZALG00000006779.1"/>
</dbReference>
<organism evidence="1 2">
    <name type="scientific">Zonotrichia albicollis</name>
    <name type="common">White-throated sparrow</name>
    <name type="synonym">Fringilla albicollis</name>
    <dbReference type="NCBI Taxonomy" id="44394"/>
    <lineage>
        <taxon>Eukaryota</taxon>
        <taxon>Metazoa</taxon>
        <taxon>Chordata</taxon>
        <taxon>Craniata</taxon>
        <taxon>Vertebrata</taxon>
        <taxon>Euteleostomi</taxon>
        <taxon>Archelosauria</taxon>
        <taxon>Archosauria</taxon>
        <taxon>Dinosauria</taxon>
        <taxon>Saurischia</taxon>
        <taxon>Theropoda</taxon>
        <taxon>Coelurosauria</taxon>
        <taxon>Aves</taxon>
        <taxon>Neognathae</taxon>
        <taxon>Neoaves</taxon>
        <taxon>Telluraves</taxon>
        <taxon>Australaves</taxon>
        <taxon>Passeriformes</taxon>
        <taxon>Passerellidae</taxon>
        <taxon>Zonotrichia</taxon>
    </lineage>
</organism>
<dbReference type="AlphaFoldDB" id="A0A8D2MJK3"/>
<proteinExistence type="predicted"/>